<feature type="transmembrane region" description="Helical" evidence="1">
    <location>
        <begin position="12"/>
        <end position="31"/>
    </location>
</feature>
<evidence type="ECO:0000313" key="3">
    <source>
        <dbReference type="EMBL" id="KKR23837.1"/>
    </source>
</evidence>
<evidence type="ECO:0000259" key="2">
    <source>
        <dbReference type="Pfam" id="PF10881"/>
    </source>
</evidence>
<dbReference type="EMBL" id="LBXD01000006">
    <property type="protein sequence ID" value="KKR23837.1"/>
    <property type="molecule type" value="Genomic_DNA"/>
</dbReference>
<dbReference type="Pfam" id="PF10881">
    <property type="entry name" value="DUF2726"/>
    <property type="match status" value="1"/>
</dbReference>
<evidence type="ECO:0000313" key="4">
    <source>
        <dbReference type="Proteomes" id="UP000034764"/>
    </source>
</evidence>
<proteinExistence type="predicted"/>
<dbReference type="GO" id="GO:0016853">
    <property type="term" value="F:isomerase activity"/>
    <property type="evidence" value="ECO:0007669"/>
    <property type="project" value="UniProtKB-KW"/>
</dbReference>
<accession>A0A0G0SDU4</accession>
<organism evidence="3 4">
    <name type="scientific">Candidatus Yanofskybacteria bacterium GW2011_GWD2_39_48</name>
    <dbReference type="NCBI Taxonomy" id="1619031"/>
    <lineage>
        <taxon>Bacteria</taxon>
        <taxon>Candidatus Yanofskyibacteriota</taxon>
    </lineage>
</organism>
<dbReference type="InterPro" id="IPR024402">
    <property type="entry name" value="DUF2726"/>
</dbReference>
<keyword evidence="3" id="KW-0413">Isomerase</keyword>
<keyword evidence="1" id="KW-0812">Transmembrane</keyword>
<sequence length="162" mass="19073">MLFRLSTESMVLLYVFCFLLLIAFFALKFLLREKLGKFPYTAKESLLSKTEFDFYKQLQQALEGMDYTILIKSGIKDIVQIPKNTENKRGWLNRIDKKHVDFLICDKDLKPLRAIELDDKTHNLPSRIERDVFVDEVFRSVSIPLEHINVSSKYNLDHLKKS</sequence>
<dbReference type="GO" id="GO:0003677">
    <property type="term" value="F:DNA binding"/>
    <property type="evidence" value="ECO:0007669"/>
    <property type="project" value="UniProtKB-KW"/>
</dbReference>
<comment type="caution">
    <text evidence="3">The sequence shown here is derived from an EMBL/GenBank/DDBJ whole genome shotgun (WGS) entry which is preliminary data.</text>
</comment>
<feature type="domain" description="DUF2726" evidence="2">
    <location>
        <begin position="44"/>
        <end position="160"/>
    </location>
</feature>
<protein>
    <submittedName>
        <fullName evidence="3">Topoisomerase DNA-binding C4 zinc finger domain protein</fullName>
    </submittedName>
</protein>
<evidence type="ECO:0000256" key="1">
    <source>
        <dbReference type="SAM" id="Phobius"/>
    </source>
</evidence>
<keyword evidence="3" id="KW-0238">DNA-binding</keyword>
<dbReference type="AlphaFoldDB" id="A0A0G0SDU4"/>
<gene>
    <name evidence="3" type="ORF">UT53_C0006G0007</name>
</gene>
<dbReference type="Proteomes" id="UP000034764">
    <property type="component" value="Unassembled WGS sequence"/>
</dbReference>
<name>A0A0G0SDU4_9BACT</name>
<keyword evidence="1" id="KW-1133">Transmembrane helix</keyword>
<reference evidence="3 4" key="1">
    <citation type="journal article" date="2015" name="Nature">
        <title>rRNA introns, odd ribosomes, and small enigmatic genomes across a large radiation of phyla.</title>
        <authorList>
            <person name="Brown C.T."/>
            <person name="Hug L.A."/>
            <person name="Thomas B.C."/>
            <person name="Sharon I."/>
            <person name="Castelle C.J."/>
            <person name="Singh A."/>
            <person name="Wilkins M.J."/>
            <person name="Williams K.H."/>
            <person name="Banfield J.F."/>
        </authorList>
    </citation>
    <scope>NUCLEOTIDE SEQUENCE [LARGE SCALE GENOMIC DNA]</scope>
</reference>
<keyword evidence="1" id="KW-0472">Membrane</keyword>